<feature type="compositionally biased region" description="Low complexity" evidence="1">
    <location>
        <begin position="153"/>
        <end position="165"/>
    </location>
</feature>
<dbReference type="EMBL" id="GL945474">
    <property type="protein sequence ID" value="EGO04742.1"/>
    <property type="molecule type" value="Genomic_DNA"/>
</dbReference>
<evidence type="ECO:0000256" key="1">
    <source>
        <dbReference type="SAM" id="MobiDB-lite"/>
    </source>
</evidence>
<dbReference type="AlphaFoldDB" id="F8PFH3"/>
<evidence type="ECO:0000313" key="2">
    <source>
        <dbReference type="EMBL" id="EGO04742.1"/>
    </source>
</evidence>
<dbReference type="HOGENOM" id="CLU_1054344_0_0_1"/>
<feature type="compositionally biased region" description="Basic and acidic residues" evidence="1">
    <location>
        <begin position="108"/>
        <end position="124"/>
    </location>
</feature>
<organism evidence="3">
    <name type="scientific">Serpula lacrymans var. lacrymans (strain S7.3)</name>
    <name type="common">Dry rot fungus</name>
    <dbReference type="NCBI Taxonomy" id="936435"/>
    <lineage>
        <taxon>Eukaryota</taxon>
        <taxon>Fungi</taxon>
        <taxon>Dikarya</taxon>
        <taxon>Basidiomycota</taxon>
        <taxon>Agaricomycotina</taxon>
        <taxon>Agaricomycetes</taxon>
        <taxon>Agaricomycetidae</taxon>
        <taxon>Boletales</taxon>
        <taxon>Coniophorineae</taxon>
        <taxon>Serpulaceae</taxon>
        <taxon>Serpula</taxon>
    </lineage>
</organism>
<dbReference type="Proteomes" id="UP000008063">
    <property type="component" value="Unassembled WGS sequence"/>
</dbReference>
<name>F8PFH3_SERL3</name>
<dbReference type="InParanoid" id="F8PFH3"/>
<keyword evidence="3" id="KW-1185">Reference proteome</keyword>
<feature type="region of interest" description="Disordered" evidence="1">
    <location>
        <begin position="108"/>
        <end position="235"/>
    </location>
</feature>
<protein>
    <submittedName>
        <fullName evidence="2">Uncharacterized protein</fullName>
    </submittedName>
</protein>
<gene>
    <name evidence="2" type="ORF">SERLA73DRAFT_149138</name>
</gene>
<sequence length="264" mass="28966">MPPPSSQYLRHLHNASFALVDPDSDDKESTVHAEQIRAFVAYNGALRSDQTVLASRAPLGYHTFATCFNRNEHFKGKLAYHDEDGNLVVPGPSHHVLVVQGEKLVNDDAAKHHSINERVHRREEMEDYQDLDGEHDSPSLYLEAPRSAKRARASPSQLSRSSPSAHHPFRKDHCRPSGARPPSHPTEKRPVVTADSGTSKIHGPELPDAIDPMILDLSPDTPPSTPSTSTRVDLDDADLYPAFDEFIKAVGPNRGIAGEGETSA</sequence>
<accession>F8PFH3</accession>
<reference evidence="3" key="1">
    <citation type="journal article" date="2011" name="Science">
        <title>The plant cell wall-decomposing machinery underlies the functional diversity of forest fungi.</title>
        <authorList>
            <person name="Eastwood D.C."/>
            <person name="Floudas D."/>
            <person name="Binder M."/>
            <person name="Majcherczyk A."/>
            <person name="Schneider P."/>
            <person name="Aerts A."/>
            <person name="Asiegbu F.O."/>
            <person name="Baker S.E."/>
            <person name="Barry K."/>
            <person name="Bendiksby M."/>
            <person name="Blumentritt M."/>
            <person name="Coutinho P.M."/>
            <person name="Cullen D."/>
            <person name="de Vries R.P."/>
            <person name="Gathman A."/>
            <person name="Goodell B."/>
            <person name="Henrissat B."/>
            <person name="Ihrmark K."/>
            <person name="Kauserud H."/>
            <person name="Kohler A."/>
            <person name="LaButti K."/>
            <person name="Lapidus A."/>
            <person name="Lavin J.L."/>
            <person name="Lee Y.-H."/>
            <person name="Lindquist E."/>
            <person name="Lilly W."/>
            <person name="Lucas S."/>
            <person name="Morin E."/>
            <person name="Murat C."/>
            <person name="Oguiza J.A."/>
            <person name="Park J."/>
            <person name="Pisabarro A.G."/>
            <person name="Riley R."/>
            <person name="Rosling A."/>
            <person name="Salamov A."/>
            <person name="Schmidt O."/>
            <person name="Schmutz J."/>
            <person name="Skrede I."/>
            <person name="Stenlid J."/>
            <person name="Wiebenga A."/>
            <person name="Xie X."/>
            <person name="Kuees U."/>
            <person name="Hibbett D.S."/>
            <person name="Hoffmeister D."/>
            <person name="Hoegberg N."/>
            <person name="Martin F."/>
            <person name="Grigoriev I.V."/>
            <person name="Watkinson S.C."/>
        </authorList>
    </citation>
    <scope>NUCLEOTIDE SEQUENCE [LARGE SCALE GENOMIC DNA]</scope>
    <source>
        <strain evidence="3">strain S7.3</strain>
    </source>
</reference>
<evidence type="ECO:0000313" key="3">
    <source>
        <dbReference type="Proteomes" id="UP000008063"/>
    </source>
</evidence>
<proteinExistence type="predicted"/>